<dbReference type="FunFam" id="3.40.50.720:FF:000084">
    <property type="entry name" value="Short-chain dehydrogenase reductase"/>
    <property type="match status" value="1"/>
</dbReference>
<name>A0A563F2J8_9PSEU</name>
<dbReference type="RefSeq" id="WP_146348980.1">
    <property type="nucleotide sequence ID" value="NZ_VOBR01000001.1"/>
</dbReference>
<dbReference type="CDD" id="cd05233">
    <property type="entry name" value="SDR_c"/>
    <property type="match status" value="1"/>
</dbReference>
<dbReference type="GO" id="GO:0016491">
    <property type="term" value="F:oxidoreductase activity"/>
    <property type="evidence" value="ECO:0007669"/>
    <property type="project" value="UniProtKB-KW"/>
</dbReference>
<comment type="similarity">
    <text evidence="1">Belongs to the short-chain dehydrogenases/reductases (SDR) family.</text>
</comment>
<accession>A0A563F2J8</accession>
<organism evidence="3 4">
    <name type="scientific">Lentzea tibetensis</name>
    <dbReference type="NCBI Taxonomy" id="2591470"/>
    <lineage>
        <taxon>Bacteria</taxon>
        <taxon>Bacillati</taxon>
        <taxon>Actinomycetota</taxon>
        <taxon>Actinomycetes</taxon>
        <taxon>Pseudonocardiales</taxon>
        <taxon>Pseudonocardiaceae</taxon>
        <taxon>Lentzea</taxon>
    </lineage>
</organism>
<dbReference type="AlphaFoldDB" id="A0A563F2J8"/>
<dbReference type="PANTHER" id="PTHR43639">
    <property type="entry name" value="OXIDOREDUCTASE, SHORT-CHAIN DEHYDROGENASE/REDUCTASE FAMILY (AFU_ORTHOLOGUE AFUA_5G02870)"/>
    <property type="match status" value="1"/>
</dbReference>
<dbReference type="SUPFAM" id="SSF51735">
    <property type="entry name" value="NAD(P)-binding Rossmann-fold domains"/>
    <property type="match status" value="1"/>
</dbReference>
<keyword evidence="4" id="KW-1185">Reference proteome</keyword>
<gene>
    <name evidence="3" type="ORF">FKR81_01145</name>
</gene>
<dbReference type="PRINTS" id="PR00080">
    <property type="entry name" value="SDRFAMILY"/>
</dbReference>
<evidence type="ECO:0000313" key="4">
    <source>
        <dbReference type="Proteomes" id="UP000316639"/>
    </source>
</evidence>
<reference evidence="3 4" key="1">
    <citation type="submission" date="2019-07" db="EMBL/GenBank/DDBJ databases">
        <title>Lentzea xizangensis sp. nov., isolated from Qinghai-Tibetan Plateau Soils.</title>
        <authorList>
            <person name="Huang J."/>
        </authorList>
    </citation>
    <scope>NUCLEOTIDE SEQUENCE [LARGE SCALE GENOMIC DNA]</scope>
    <source>
        <strain evidence="3 4">FXJ1.1311</strain>
    </source>
</reference>
<evidence type="ECO:0000256" key="1">
    <source>
        <dbReference type="ARBA" id="ARBA00006484"/>
    </source>
</evidence>
<proteinExistence type="inferred from homology"/>
<evidence type="ECO:0000313" key="3">
    <source>
        <dbReference type="EMBL" id="TWP54197.1"/>
    </source>
</evidence>
<evidence type="ECO:0000256" key="2">
    <source>
        <dbReference type="ARBA" id="ARBA00023002"/>
    </source>
</evidence>
<dbReference type="InterPro" id="IPR002347">
    <property type="entry name" value="SDR_fam"/>
</dbReference>
<dbReference type="OrthoDB" id="9804774at2"/>
<dbReference type="PRINTS" id="PR00081">
    <property type="entry name" value="GDHRDH"/>
</dbReference>
<dbReference type="InterPro" id="IPR036291">
    <property type="entry name" value="NAD(P)-bd_dom_sf"/>
</dbReference>
<dbReference type="PROSITE" id="PS00061">
    <property type="entry name" value="ADH_SHORT"/>
    <property type="match status" value="1"/>
</dbReference>
<sequence length="253" mass="25819">MTRRRALITGGSRGIGAAIALALAEAGHAVAVHCRTGVEQARAVVESLPGNGHVVVTGDIADPDAVSAFVRETVSSLGGIDVLVNNAAVYFHQPIGSTSYVDWQDAWRRMLDVNVHGTANVTWCVADHLLNRADGPAGARIINIGSRGAYRGEPDAPAYGASKAAVHSFTQSIAVALAPHGIAVAGVAPGFVNTELASGMLAGPEGDAIRAQSPFGRVATPAEVASAVAWLASPGAQWASGSIVDLNGASYLR</sequence>
<dbReference type="PANTHER" id="PTHR43639:SF1">
    <property type="entry name" value="SHORT-CHAIN DEHYDROGENASE_REDUCTASE FAMILY PROTEIN"/>
    <property type="match status" value="1"/>
</dbReference>
<comment type="caution">
    <text evidence="3">The sequence shown here is derived from an EMBL/GenBank/DDBJ whole genome shotgun (WGS) entry which is preliminary data.</text>
</comment>
<dbReference type="Pfam" id="PF13561">
    <property type="entry name" value="adh_short_C2"/>
    <property type="match status" value="1"/>
</dbReference>
<dbReference type="EMBL" id="VOBR01000001">
    <property type="protein sequence ID" value="TWP54197.1"/>
    <property type="molecule type" value="Genomic_DNA"/>
</dbReference>
<protein>
    <submittedName>
        <fullName evidence="3">SDR family oxidoreductase</fullName>
    </submittedName>
</protein>
<dbReference type="Proteomes" id="UP000316639">
    <property type="component" value="Unassembled WGS sequence"/>
</dbReference>
<dbReference type="InterPro" id="IPR020904">
    <property type="entry name" value="Sc_DH/Rdtase_CS"/>
</dbReference>
<dbReference type="Gene3D" id="3.40.50.720">
    <property type="entry name" value="NAD(P)-binding Rossmann-like Domain"/>
    <property type="match status" value="1"/>
</dbReference>
<keyword evidence="2" id="KW-0560">Oxidoreductase</keyword>